<dbReference type="SUPFAM" id="SSF88713">
    <property type="entry name" value="Glycoside hydrolase/deacetylase"/>
    <property type="match status" value="1"/>
</dbReference>
<gene>
    <name evidence="4" type="ORF">FVW20_17055</name>
</gene>
<evidence type="ECO:0000313" key="4">
    <source>
        <dbReference type="EMBL" id="MBG3878666.1"/>
    </source>
</evidence>
<dbReference type="PROSITE" id="PS51677">
    <property type="entry name" value="NODB"/>
    <property type="match status" value="1"/>
</dbReference>
<name>A0ABS0J882_9BACT</name>
<dbReference type="InterPro" id="IPR002509">
    <property type="entry name" value="NODB_dom"/>
</dbReference>
<comment type="caution">
    <text evidence="4">The sequence shown here is derived from an EMBL/GenBank/DDBJ whole genome shotgun (WGS) entry which is preliminary data.</text>
</comment>
<accession>A0ABS0J882</accession>
<dbReference type="PANTHER" id="PTHR34216">
    <property type="match status" value="1"/>
</dbReference>
<keyword evidence="5" id="KW-1185">Reference proteome</keyword>
<evidence type="ECO:0000256" key="1">
    <source>
        <dbReference type="ARBA" id="ARBA00004613"/>
    </source>
</evidence>
<comment type="subcellular location">
    <subcellularLocation>
        <location evidence="1">Secreted</location>
    </subcellularLocation>
</comment>
<dbReference type="PANTHER" id="PTHR34216:SF3">
    <property type="entry name" value="POLY-BETA-1,6-N-ACETYL-D-GLUCOSAMINE N-DEACETYLASE"/>
    <property type="match status" value="1"/>
</dbReference>
<dbReference type="EMBL" id="VRYY01000670">
    <property type="protein sequence ID" value="MBG3878666.1"/>
    <property type="molecule type" value="Genomic_DNA"/>
</dbReference>
<evidence type="ECO:0000256" key="2">
    <source>
        <dbReference type="ARBA" id="ARBA00022729"/>
    </source>
</evidence>
<sequence>MKAVMYHYVRRHDPELPYFTYLDFDSFRRQLDWFESVGRLASREEFEEALERGQPLPDVFVPTFDDGLVEHAQLVAHELERRGTFGVFFVPTAPLETGRILDVHRIHLLLGRHGGGAMLDALDGLLGDRRLPGEGDARRAADTYRHQPEGPAARFKRILNYQASGTERQALLDALCASHLSGTAWASRLYMTESDVRALERMGMIVGGHSRTHELLSRLSPLEQEAEITGSLQALSGVIGRCVEWFAYPYGGWHSFGPLTETILARHGVRFAFNVEDRDIAPWDLRRRPLALPRYDCNLFPHGRAVDGDALSVARSI</sequence>
<dbReference type="Proteomes" id="UP001194469">
    <property type="component" value="Unassembled WGS sequence"/>
</dbReference>
<protein>
    <submittedName>
        <fullName evidence="4">Polysaccharide deacetylase family protein</fullName>
    </submittedName>
</protein>
<proteinExistence type="predicted"/>
<dbReference type="CDD" id="cd10971">
    <property type="entry name" value="CE4_DAC_u2_5s"/>
    <property type="match status" value="1"/>
</dbReference>
<evidence type="ECO:0000313" key="5">
    <source>
        <dbReference type="Proteomes" id="UP001194469"/>
    </source>
</evidence>
<organism evidence="4 5">
    <name type="scientific">Nitratidesulfovibrio oxamicus</name>
    <dbReference type="NCBI Taxonomy" id="32016"/>
    <lineage>
        <taxon>Bacteria</taxon>
        <taxon>Pseudomonadati</taxon>
        <taxon>Thermodesulfobacteriota</taxon>
        <taxon>Desulfovibrionia</taxon>
        <taxon>Desulfovibrionales</taxon>
        <taxon>Desulfovibrionaceae</taxon>
        <taxon>Nitratidesulfovibrio</taxon>
    </lineage>
</organism>
<feature type="domain" description="NodB homology" evidence="3">
    <location>
        <begin position="138"/>
        <end position="317"/>
    </location>
</feature>
<dbReference type="Pfam" id="PF01522">
    <property type="entry name" value="Polysacc_deac_1"/>
    <property type="match status" value="1"/>
</dbReference>
<dbReference type="Gene3D" id="3.20.20.370">
    <property type="entry name" value="Glycoside hydrolase/deacetylase"/>
    <property type="match status" value="1"/>
</dbReference>
<dbReference type="InterPro" id="IPR011330">
    <property type="entry name" value="Glyco_hydro/deAcase_b/a-brl"/>
</dbReference>
<dbReference type="InterPro" id="IPR051398">
    <property type="entry name" value="Polysacch_Deacetylase"/>
</dbReference>
<dbReference type="RefSeq" id="WP_196610524.1">
    <property type="nucleotide sequence ID" value="NZ_VRYY01000670.1"/>
</dbReference>
<evidence type="ECO:0000259" key="3">
    <source>
        <dbReference type="PROSITE" id="PS51677"/>
    </source>
</evidence>
<keyword evidence="2" id="KW-0732">Signal</keyword>
<reference evidence="4 5" key="1">
    <citation type="submission" date="2019-08" db="EMBL/GenBank/DDBJ databases">
        <authorList>
            <person name="Luo N."/>
        </authorList>
    </citation>
    <scope>NUCLEOTIDE SEQUENCE [LARGE SCALE GENOMIC DNA]</scope>
    <source>
        <strain evidence="4 5">NCIMB 9442</strain>
    </source>
</reference>